<accession>A0AAV5BQA6</accession>
<dbReference type="Gene3D" id="1.20.140.40">
    <property type="entry name" value="Invertase/pectin methylesterase inhibitor family protein"/>
    <property type="match status" value="1"/>
</dbReference>
<feature type="chain" id="PRO_5043461694" description="Pectinesterase inhibitor domain-containing protein" evidence="4">
    <location>
        <begin position="29"/>
        <end position="191"/>
    </location>
</feature>
<dbReference type="Pfam" id="PF04043">
    <property type="entry name" value="PMEI"/>
    <property type="match status" value="1"/>
</dbReference>
<comment type="similarity">
    <text evidence="3">Belongs to the PMEI family.</text>
</comment>
<dbReference type="SMART" id="SM00856">
    <property type="entry name" value="PMEI"/>
    <property type="match status" value="1"/>
</dbReference>
<reference evidence="6" key="2">
    <citation type="submission" date="2021-12" db="EMBL/GenBank/DDBJ databases">
        <title>Resequencing data analysis of finger millet.</title>
        <authorList>
            <person name="Hatakeyama M."/>
            <person name="Aluri S."/>
            <person name="Balachadran M.T."/>
            <person name="Sivarajan S.R."/>
            <person name="Poveda L."/>
            <person name="Shimizu-Inatsugi R."/>
            <person name="Schlapbach R."/>
            <person name="Sreeman S.M."/>
            <person name="Shimizu K.K."/>
        </authorList>
    </citation>
    <scope>NUCLEOTIDE SEQUENCE</scope>
</reference>
<dbReference type="AlphaFoldDB" id="A0AAV5BQA6"/>
<dbReference type="SUPFAM" id="SSF101148">
    <property type="entry name" value="Plant invertase/pectin methylesterase inhibitor"/>
    <property type="match status" value="1"/>
</dbReference>
<dbReference type="GO" id="GO:0004857">
    <property type="term" value="F:enzyme inhibitor activity"/>
    <property type="evidence" value="ECO:0007669"/>
    <property type="project" value="InterPro"/>
</dbReference>
<name>A0AAV5BQA6_ELECO</name>
<evidence type="ECO:0000256" key="4">
    <source>
        <dbReference type="SAM" id="SignalP"/>
    </source>
</evidence>
<evidence type="ECO:0000313" key="7">
    <source>
        <dbReference type="Proteomes" id="UP001054889"/>
    </source>
</evidence>
<protein>
    <recommendedName>
        <fullName evidence="5">Pectinesterase inhibitor domain-containing protein</fullName>
    </recommendedName>
</protein>
<dbReference type="Proteomes" id="UP001054889">
    <property type="component" value="Unassembled WGS sequence"/>
</dbReference>
<dbReference type="PANTHER" id="PTHR35357:SF23">
    <property type="entry name" value="PECTINESTERASE INHIBITOR DOMAIN-CONTAINING PROTEIN"/>
    <property type="match status" value="1"/>
</dbReference>
<dbReference type="EMBL" id="BQKI01000002">
    <property type="protein sequence ID" value="GJM88097.1"/>
    <property type="molecule type" value="Genomic_DNA"/>
</dbReference>
<dbReference type="PANTHER" id="PTHR35357">
    <property type="entry name" value="OS02G0537100 PROTEIN"/>
    <property type="match status" value="1"/>
</dbReference>
<keyword evidence="7" id="KW-1185">Reference proteome</keyword>
<feature type="signal peptide" evidence="4">
    <location>
        <begin position="1"/>
        <end position="28"/>
    </location>
</feature>
<dbReference type="InterPro" id="IPR006501">
    <property type="entry name" value="Pectinesterase_inhib_dom"/>
</dbReference>
<dbReference type="InterPro" id="IPR035513">
    <property type="entry name" value="Invertase/methylesterase_inhib"/>
</dbReference>
<evidence type="ECO:0000256" key="1">
    <source>
        <dbReference type="ARBA" id="ARBA00022729"/>
    </source>
</evidence>
<evidence type="ECO:0000256" key="3">
    <source>
        <dbReference type="ARBA" id="ARBA00038471"/>
    </source>
</evidence>
<evidence type="ECO:0000313" key="6">
    <source>
        <dbReference type="EMBL" id="GJM88097.1"/>
    </source>
</evidence>
<evidence type="ECO:0000259" key="5">
    <source>
        <dbReference type="SMART" id="SM00856"/>
    </source>
</evidence>
<organism evidence="6 7">
    <name type="scientific">Eleusine coracana subsp. coracana</name>
    <dbReference type="NCBI Taxonomy" id="191504"/>
    <lineage>
        <taxon>Eukaryota</taxon>
        <taxon>Viridiplantae</taxon>
        <taxon>Streptophyta</taxon>
        <taxon>Embryophyta</taxon>
        <taxon>Tracheophyta</taxon>
        <taxon>Spermatophyta</taxon>
        <taxon>Magnoliopsida</taxon>
        <taxon>Liliopsida</taxon>
        <taxon>Poales</taxon>
        <taxon>Poaceae</taxon>
        <taxon>PACMAD clade</taxon>
        <taxon>Chloridoideae</taxon>
        <taxon>Cynodonteae</taxon>
        <taxon>Eleusininae</taxon>
        <taxon>Eleusine</taxon>
    </lineage>
</organism>
<sequence>MASSSFYGSASALLLFALLFNTTKEVTADINVDPLLSTCKSIATANTYFDVEFCLSSLGSSNRSHHAKNGVELSSIALDLLAANVTSTLAKIHSLMRGNGGHYKGSNESLVYLYLCRIQYIFIQGEEAYCIAAIKDGKFNIAISHLEKSTSYVKECEDGYSKGNITSPLTTEDNNAFKLVKLAAALLSSPH</sequence>
<evidence type="ECO:0000256" key="2">
    <source>
        <dbReference type="ARBA" id="ARBA00023157"/>
    </source>
</evidence>
<keyword evidence="1 4" id="KW-0732">Signal</keyword>
<feature type="domain" description="Pectinesterase inhibitor" evidence="5">
    <location>
        <begin position="31"/>
        <end position="186"/>
    </location>
</feature>
<reference evidence="6" key="1">
    <citation type="journal article" date="2018" name="DNA Res.">
        <title>Multiple hybrid de novo genome assembly of finger millet, an orphan allotetraploid crop.</title>
        <authorList>
            <person name="Hatakeyama M."/>
            <person name="Aluri S."/>
            <person name="Balachadran M.T."/>
            <person name="Sivarajan S.R."/>
            <person name="Patrignani A."/>
            <person name="Gruter S."/>
            <person name="Poveda L."/>
            <person name="Shimizu-Inatsugi R."/>
            <person name="Baeten J."/>
            <person name="Francoijs K.J."/>
            <person name="Nataraja K.N."/>
            <person name="Reddy Y.A.N."/>
            <person name="Phadnis S."/>
            <person name="Ravikumar R.L."/>
            <person name="Schlapbach R."/>
            <person name="Sreeman S.M."/>
            <person name="Shimizu K.K."/>
        </authorList>
    </citation>
    <scope>NUCLEOTIDE SEQUENCE</scope>
</reference>
<gene>
    <name evidence="6" type="primary">ga04123</name>
    <name evidence="6" type="ORF">PR202_ga04123</name>
</gene>
<proteinExistence type="inferred from homology"/>
<comment type="caution">
    <text evidence="6">The sequence shown here is derived from an EMBL/GenBank/DDBJ whole genome shotgun (WGS) entry which is preliminary data.</text>
</comment>
<dbReference type="NCBIfam" id="TIGR01614">
    <property type="entry name" value="PME_inhib"/>
    <property type="match status" value="1"/>
</dbReference>
<keyword evidence="2" id="KW-1015">Disulfide bond</keyword>